<keyword evidence="2" id="KW-1185">Reference proteome</keyword>
<accession>A0AAD8XQY4</accession>
<evidence type="ECO:0000313" key="1">
    <source>
        <dbReference type="EMBL" id="KAK1731742.1"/>
    </source>
</evidence>
<name>A0AAD8XQY4_GLOAC</name>
<comment type="caution">
    <text evidence="1">The sequence shown here is derived from an EMBL/GenBank/DDBJ whole genome shotgun (WGS) entry which is preliminary data.</text>
</comment>
<proteinExistence type="predicted"/>
<sequence length="55" mass="6190">MAVAAAATRWQHIWHPIPTSLEYDWLLTLVIPCDVSRGIVQTWNDRGAKADSLTN</sequence>
<reference evidence="1" key="1">
    <citation type="submission" date="2021-12" db="EMBL/GenBank/DDBJ databases">
        <title>Comparative genomics, transcriptomics and evolutionary studies reveal genomic signatures of adaptation to plant cell wall in hemibiotrophic fungi.</title>
        <authorList>
            <consortium name="DOE Joint Genome Institute"/>
            <person name="Baroncelli R."/>
            <person name="Diaz J.F."/>
            <person name="Benocci T."/>
            <person name="Peng M."/>
            <person name="Battaglia E."/>
            <person name="Haridas S."/>
            <person name="Andreopoulos W."/>
            <person name="Labutti K."/>
            <person name="Pangilinan J."/>
            <person name="Floch G.L."/>
            <person name="Makela M.R."/>
            <person name="Henrissat B."/>
            <person name="Grigoriev I.V."/>
            <person name="Crouch J.A."/>
            <person name="De Vries R.P."/>
            <person name="Sukno S.A."/>
            <person name="Thon M.R."/>
        </authorList>
    </citation>
    <scope>NUCLEOTIDE SEQUENCE</scope>
    <source>
        <strain evidence="1">CBS 112980</strain>
    </source>
</reference>
<evidence type="ECO:0000313" key="2">
    <source>
        <dbReference type="Proteomes" id="UP001244207"/>
    </source>
</evidence>
<gene>
    <name evidence="1" type="ORF">BDZ83DRAFT_2811</name>
</gene>
<dbReference type="AlphaFoldDB" id="A0AAD8XQY4"/>
<organism evidence="1 2">
    <name type="scientific">Glomerella acutata</name>
    <name type="common">Colletotrichum acutatum</name>
    <dbReference type="NCBI Taxonomy" id="27357"/>
    <lineage>
        <taxon>Eukaryota</taxon>
        <taxon>Fungi</taxon>
        <taxon>Dikarya</taxon>
        <taxon>Ascomycota</taxon>
        <taxon>Pezizomycotina</taxon>
        <taxon>Sordariomycetes</taxon>
        <taxon>Hypocreomycetidae</taxon>
        <taxon>Glomerellales</taxon>
        <taxon>Glomerellaceae</taxon>
        <taxon>Colletotrichum</taxon>
        <taxon>Colletotrichum acutatum species complex</taxon>
    </lineage>
</organism>
<dbReference type="EMBL" id="JAHMHS010000001">
    <property type="protein sequence ID" value="KAK1731742.1"/>
    <property type="molecule type" value="Genomic_DNA"/>
</dbReference>
<dbReference type="Proteomes" id="UP001244207">
    <property type="component" value="Unassembled WGS sequence"/>
</dbReference>
<protein>
    <submittedName>
        <fullName evidence="1">Uncharacterized protein</fullName>
    </submittedName>
</protein>
<dbReference type="RefSeq" id="XP_060371797.1">
    <property type="nucleotide sequence ID" value="XM_060502133.1"/>
</dbReference>
<dbReference type="GeneID" id="85386032"/>